<sequence length="73" mass="8291">MRVSEFWRLMDDEFTPGYSRVLARELVLAGVGGNTAEEALRAGFDPREVWLEVCEVQDVPASRRLGRDIPVKK</sequence>
<reference evidence="1 2" key="1">
    <citation type="submission" date="2020-02" db="EMBL/GenBank/DDBJ databases">
        <title>Genome sequence of the type strain DSM 27180 of Arthrobacter silviterrae.</title>
        <authorList>
            <person name="Gao J."/>
            <person name="Sun J."/>
        </authorList>
    </citation>
    <scope>NUCLEOTIDE SEQUENCE [LARGE SCALE GENOMIC DNA]</scope>
    <source>
        <strain evidence="1 2">DSM 27180</strain>
    </source>
</reference>
<name>A0ABX0DCJ3_9MICC</name>
<dbReference type="EMBL" id="JAAKZI010000001">
    <property type="protein sequence ID" value="NGN81902.1"/>
    <property type="molecule type" value="Genomic_DNA"/>
</dbReference>
<gene>
    <name evidence="1" type="ORF">G6N77_00270</name>
</gene>
<accession>A0ABX0DCJ3</accession>
<keyword evidence="2" id="KW-1185">Reference proteome</keyword>
<organism evidence="1 2">
    <name type="scientific">Arthrobacter silviterrae</name>
    <dbReference type="NCBI Taxonomy" id="2026658"/>
    <lineage>
        <taxon>Bacteria</taxon>
        <taxon>Bacillati</taxon>
        <taxon>Actinomycetota</taxon>
        <taxon>Actinomycetes</taxon>
        <taxon>Micrococcales</taxon>
        <taxon>Micrococcaceae</taxon>
        <taxon>Arthrobacter</taxon>
    </lineage>
</organism>
<dbReference type="Pfam" id="PF11248">
    <property type="entry name" value="DUF3046"/>
    <property type="match status" value="1"/>
</dbReference>
<evidence type="ECO:0000313" key="1">
    <source>
        <dbReference type="EMBL" id="NGN81902.1"/>
    </source>
</evidence>
<dbReference type="Proteomes" id="UP000479226">
    <property type="component" value="Unassembled WGS sequence"/>
</dbReference>
<proteinExistence type="predicted"/>
<dbReference type="InterPro" id="IPR021408">
    <property type="entry name" value="DUF3046"/>
</dbReference>
<comment type="caution">
    <text evidence="1">The sequence shown here is derived from an EMBL/GenBank/DDBJ whole genome shotgun (WGS) entry which is preliminary data.</text>
</comment>
<evidence type="ECO:0000313" key="2">
    <source>
        <dbReference type="Proteomes" id="UP000479226"/>
    </source>
</evidence>
<dbReference type="RefSeq" id="WP_165180002.1">
    <property type="nucleotide sequence ID" value="NZ_JAAKZI010000001.1"/>
</dbReference>
<protein>
    <submittedName>
        <fullName evidence="1">DUF3046 domain-containing protein</fullName>
    </submittedName>
</protein>